<gene>
    <name evidence="2" type="ORF">BN2614_LOCUS1</name>
</gene>
<feature type="non-terminal residue" evidence="2">
    <location>
        <position position="189"/>
    </location>
</feature>
<feature type="region of interest" description="Disordered" evidence="1">
    <location>
        <begin position="1"/>
        <end position="20"/>
    </location>
</feature>
<comment type="caution">
    <text evidence="2">The sequence shown here is derived from an EMBL/GenBank/DDBJ whole genome shotgun (WGS) entry which is preliminary data.</text>
</comment>
<protein>
    <submittedName>
        <fullName evidence="2">Uncharacterized protein</fullName>
    </submittedName>
</protein>
<dbReference type="Proteomes" id="UP000269945">
    <property type="component" value="Unassembled WGS sequence"/>
</dbReference>
<dbReference type="AlphaFoldDB" id="A0A9X9LTI9"/>
<dbReference type="EMBL" id="CYRY02015925">
    <property type="protein sequence ID" value="VCW86191.1"/>
    <property type="molecule type" value="Genomic_DNA"/>
</dbReference>
<evidence type="ECO:0000313" key="3">
    <source>
        <dbReference type="Proteomes" id="UP000269945"/>
    </source>
</evidence>
<reference evidence="2 3" key="1">
    <citation type="submission" date="2018-10" db="EMBL/GenBank/DDBJ databases">
        <authorList>
            <person name="Ekblom R."/>
            <person name="Jareborg N."/>
        </authorList>
    </citation>
    <scope>NUCLEOTIDE SEQUENCE [LARGE SCALE GENOMIC DNA]</scope>
    <source>
        <tissue evidence="2">Muscle</tissue>
    </source>
</reference>
<evidence type="ECO:0000313" key="2">
    <source>
        <dbReference type="EMBL" id="VCW86191.1"/>
    </source>
</evidence>
<evidence type="ECO:0000256" key="1">
    <source>
        <dbReference type="SAM" id="MobiDB-lite"/>
    </source>
</evidence>
<proteinExistence type="predicted"/>
<sequence length="189" mass="19967">CPRRAVGPCPIHQRPNERPRRSWLAHSRSSLCLVKPPTWSPEEQERGGELMLVVPAVPGKWTSCLGPSYYPLGPDAHSRVSSRQLAGIWGLLVTPDTWAGGRQSVPLLRALCTIGGRSEGSLRSGEASTQTRALVSTSVLQPRGDTMTWLSAVTSGCPRALGCVPSHVHAPGSCGPQLGGSESSHGGCC</sequence>
<accession>A0A9X9LTI9</accession>
<name>A0A9X9LTI9_GULGU</name>
<keyword evidence="3" id="KW-1185">Reference proteome</keyword>
<organism evidence="2 3">
    <name type="scientific">Gulo gulo</name>
    <name type="common">Wolverine</name>
    <name type="synonym">Gluton</name>
    <dbReference type="NCBI Taxonomy" id="48420"/>
    <lineage>
        <taxon>Eukaryota</taxon>
        <taxon>Metazoa</taxon>
        <taxon>Chordata</taxon>
        <taxon>Craniata</taxon>
        <taxon>Vertebrata</taxon>
        <taxon>Euteleostomi</taxon>
        <taxon>Mammalia</taxon>
        <taxon>Eutheria</taxon>
        <taxon>Laurasiatheria</taxon>
        <taxon>Carnivora</taxon>
        <taxon>Caniformia</taxon>
        <taxon>Musteloidea</taxon>
        <taxon>Mustelidae</taxon>
        <taxon>Guloninae</taxon>
        <taxon>Gulo</taxon>
    </lineage>
</organism>